<reference evidence="13" key="1">
    <citation type="submission" date="2025-08" db="UniProtKB">
        <authorList>
            <consortium name="Ensembl"/>
        </authorList>
    </citation>
    <scope>IDENTIFICATION</scope>
</reference>
<dbReference type="FunFam" id="3.30.160.60:FF:000771">
    <property type="entry name" value="zinc finger protein 648"/>
    <property type="match status" value="1"/>
</dbReference>
<organism evidence="13 14">
    <name type="scientific">Cyprinus carpio</name>
    <name type="common">Common carp</name>
    <dbReference type="NCBI Taxonomy" id="7962"/>
    <lineage>
        <taxon>Eukaryota</taxon>
        <taxon>Metazoa</taxon>
        <taxon>Chordata</taxon>
        <taxon>Craniata</taxon>
        <taxon>Vertebrata</taxon>
        <taxon>Euteleostomi</taxon>
        <taxon>Actinopterygii</taxon>
        <taxon>Neopterygii</taxon>
        <taxon>Teleostei</taxon>
        <taxon>Ostariophysi</taxon>
        <taxon>Cypriniformes</taxon>
        <taxon>Cyprinidae</taxon>
        <taxon>Cyprininae</taxon>
        <taxon>Cyprinus</taxon>
    </lineage>
</organism>
<evidence type="ECO:0000256" key="8">
    <source>
        <dbReference type="ARBA" id="ARBA00023015"/>
    </source>
</evidence>
<evidence type="ECO:0000256" key="11">
    <source>
        <dbReference type="ARBA" id="ARBA00023242"/>
    </source>
</evidence>
<dbReference type="Ensembl" id="ENSCCRT00010106380.1">
    <property type="protein sequence ID" value="ENSCCRP00010095908.1"/>
    <property type="gene ID" value="ENSCCRG00010041988.1"/>
</dbReference>
<accession>A0A8C1NS08</accession>
<comment type="similarity">
    <text evidence="3">Belongs to the krueppel C2H2-type zinc-finger protein family.</text>
</comment>
<evidence type="ECO:0000256" key="6">
    <source>
        <dbReference type="ARBA" id="ARBA00022771"/>
    </source>
</evidence>
<dbReference type="FunFam" id="3.30.160.60:FF:001238">
    <property type="entry name" value="Zinc finger protein 648"/>
    <property type="match status" value="1"/>
</dbReference>
<dbReference type="FunFam" id="3.30.160.60:FF:000624">
    <property type="entry name" value="zinc finger protein 697"/>
    <property type="match status" value="1"/>
</dbReference>
<dbReference type="FunFam" id="3.30.160.60:FF:002343">
    <property type="entry name" value="Zinc finger protein 33A"/>
    <property type="match status" value="1"/>
</dbReference>
<dbReference type="InterPro" id="IPR013087">
    <property type="entry name" value="Znf_C2H2_type"/>
</dbReference>
<evidence type="ECO:0000256" key="1">
    <source>
        <dbReference type="ARBA" id="ARBA00003767"/>
    </source>
</evidence>
<dbReference type="FunFam" id="3.30.160.60:FF:002291">
    <property type="entry name" value="Zinc finger protein 648"/>
    <property type="match status" value="1"/>
</dbReference>
<dbReference type="Pfam" id="PF00096">
    <property type="entry name" value="zf-C2H2"/>
    <property type="match status" value="7"/>
</dbReference>
<keyword evidence="10" id="KW-0804">Transcription</keyword>
<keyword evidence="7" id="KW-0862">Zinc</keyword>
<dbReference type="SMART" id="SM00355">
    <property type="entry name" value="ZnF_C2H2"/>
    <property type="match status" value="7"/>
</dbReference>
<dbReference type="PROSITE" id="PS50157">
    <property type="entry name" value="ZINC_FINGER_C2H2_2"/>
    <property type="match status" value="7"/>
</dbReference>
<name>A0A8C1NS08_CYPCA</name>
<dbReference type="InterPro" id="IPR036236">
    <property type="entry name" value="Znf_C2H2_sf"/>
</dbReference>
<dbReference type="PANTHER" id="PTHR14196">
    <property type="entry name" value="ODD-SKIPPED - RELATED"/>
    <property type="match status" value="1"/>
</dbReference>
<proteinExistence type="inferred from homology"/>
<keyword evidence="9" id="KW-0238">DNA-binding</keyword>
<feature type="compositionally biased region" description="Basic and acidic residues" evidence="12">
    <location>
        <begin position="82"/>
        <end position="107"/>
    </location>
</feature>
<keyword evidence="11" id="KW-0539">Nucleus</keyword>
<dbReference type="FunFam" id="3.30.160.60:FF:001822">
    <property type="entry name" value="Zinc finger protein 648"/>
    <property type="match status" value="1"/>
</dbReference>
<dbReference type="GO" id="GO:0000981">
    <property type="term" value="F:DNA-binding transcription factor activity, RNA polymerase II-specific"/>
    <property type="evidence" value="ECO:0007669"/>
    <property type="project" value="TreeGrafter"/>
</dbReference>
<dbReference type="GO" id="GO:0005634">
    <property type="term" value="C:nucleus"/>
    <property type="evidence" value="ECO:0007669"/>
    <property type="project" value="UniProtKB-SubCell"/>
</dbReference>
<evidence type="ECO:0000256" key="2">
    <source>
        <dbReference type="ARBA" id="ARBA00004123"/>
    </source>
</evidence>
<reference evidence="13" key="2">
    <citation type="submission" date="2025-09" db="UniProtKB">
        <authorList>
            <consortium name="Ensembl"/>
        </authorList>
    </citation>
    <scope>IDENTIFICATION</scope>
</reference>
<keyword evidence="5" id="KW-0677">Repeat</keyword>
<evidence type="ECO:0000256" key="10">
    <source>
        <dbReference type="ARBA" id="ARBA00023163"/>
    </source>
</evidence>
<evidence type="ECO:0000313" key="14">
    <source>
        <dbReference type="Proteomes" id="UP000694427"/>
    </source>
</evidence>
<dbReference type="SUPFAM" id="SSF57667">
    <property type="entry name" value="beta-beta-alpha zinc fingers"/>
    <property type="match status" value="4"/>
</dbReference>
<dbReference type="InterPro" id="IPR050717">
    <property type="entry name" value="C2H2-ZF_Transcription_Reg"/>
</dbReference>
<keyword evidence="4" id="KW-0479">Metal-binding</keyword>
<evidence type="ECO:0000256" key="3">
    <source>
        <dbReference type="ARBA" id="ARBA00006991"/>
    </source>
</evidence>
<sequence length="403" mass="46240">MAKMNDLWVSTAFKDNVYISKRSIRKSLISKRHYLPVESNITDTMKTSFNLPSEEGISASANWDESKNKRIQENPRSQATCHLHERYSEQSSEKERGVDVTHVKAEPGSDPEPGSDSRLNHEHLEATSITNMKVKQEVEITTPYDLAAIPQDQQETVGDECEVEGNRAHSLNSSQIQVLKRHFGDTENRPYKCPYCNWAFKRSSNLFSHIDTHQGLKPHVCDLCGKAYSHQGTLQQHKRLHTGERPYQCPFCEKSYIWSSDFRKHIRTHTGEKPYTCEECGKDFVRSSDLRKHERNMHTNNKPFLCKQCGQTFNKPLSLLRHERKHLGERPFVCPECGKAFALASRMTEHRKIHSSVRPYTCSVCSKAFTKSSNLAEHLTVHSGVRPHNHADAETLNKLVTHF</sequence>
<comment type="function">
    <text evidence="1">May be involved in transcriptional regulation.</text>
</comment>
<comment type="subcellular location">
    <subcellularLocation>
        <location evidence="2">Nucleus</location>
    </subcellularLocation>
</comment>
<keyword evidence="6" id="KW-0863">Zinc-finger</keyword>
<evidence type="ECO:0000256" key="4">
    <source>
        <dbReference type="ARBA" id="ARBA00022723"/>
    </source>
</evidence>
<dbReference type="FunFam" id="3.30.160.60:FF:000325">
    <property type="entry name" value="ZFP90 zinc finger protein"/>
    <property type="match status" value="1"/>
</dbReference>
<keyword evidence="8" id="KW-0805">Transcription regulation</keyword>
<feature type="compositionally biased region" description="Basic and acidic residues" evidence="12">
    <location>
        <begin position="64"/>
        <end position="73"/>
    </location>
</feature>
<dbReference type="Proteomes" id="UP000694427">
    <property type="component" value="Unplaced"/>
</dbReference>
<dbReference type="GO" id="GO:0008270">
    <property type="term" value="F:zinc ion binding"/>
    <property type="evidence" value="ECO:0007669"/>
    <property type="project" value="UniProtKB-KW"/>
</dbReference>
<dbReference type="PANTHER" id="PTHR14196:SF12">
    <property type="entry name" value="ZINC FINGER PROTEIN 208-LIKE"/>
    <property type="match status" value="1"/>
</dbReference>
<evidence type="ECO:0000313" key="13">
    <source>
        <dbReference type="Ensembl" id="ENSCCRP00010095908.1"/>
    </source>
</evidence>
<evidence type="ECO:0000256" key="5">
    <source>
        <dbReference type="ARBA" id="ARBA00022737"/>
    </source>
</evidence>
<feature type="region of interest" description="Disordered" evidence="12">
    <location>
        <begin position="60"/>
        <end position="119"/>
    </location>
</feature>
<evidence type="ECO:0000256" key="12">
    <source>
        <dbReference type="SAM" id="MobiDB-lite"/>
    </source>
</evidence>
<dbReference type="GO" id="GO:0000977">
    <property type="term" value="F:RNA polymerase II transcription regulatory region sequence-specific DNA binding"/>
    <property type="evidence" value="ECO:0007669"/>
    <property type="project" value="TreeGrafter"/>
</dbReference>
<keyword evidence="14" id="KW-1185">Reference proteome</keyword>
<dbReference type="AlphaFoldDB" id="A0A8C1NS08"/>
<dbReference type="Gene3D" id="3.30.160.60">
    <property type="entry name" value="Classic Zinc Finger"/>
    <property type="match status" value="7"/>
</dbReference>
<dbReference type="PROSITE" id="PS00028">
    <property type="entry name" value="ZINC_FINGER_C2H2_1"/>
    <property type="match status" value="7"/>
</dbReference>
<evidence type="ECO:0000256" key="9">
    <source>
        <dbReference type="ARBA" id="ARBA00023125"/>
    </source>
</evidence>
<protein>
    <submittedName>
        <fullName evidence="13">Zinc finger protein 648</fullName>
    </submittedName>
</protein>
<evidence type="ECO:0000256" key="7">
    <source>
        <dbReference type="ARBA" id="ARBA00022833"/>
    </source>
</evidence>